<evidence type="ECO:0000313" key="1">
    <source>
        <dbReference type="EMBL" id="KXS94325.1"/>
    </source>
</evidence>
<gene>
    <name evidence="1" type="ORF">AC578_7037</name>
</gene>
<keyword evidence="2" id="KW-1185">Reference proteome</keyword>
<evidence type="ECO:0000313" key="2">
    <source>
        <dbReference type="Proteomes" id="UP000070133"/>
    </source>
</evidence>
<protein>
    <submittedName>
        <fullName evidence="1">Uncharacterized protein</fullName>
    </submittedName>
</protein>
<comment type="caution">
    <text evidence="1">The sequence shown here is derived from an EMBL/GenBank/DDBJ whole genome shotgun (WGS) entry which is preliminary data.</text>
</comment>
<dbReference type="EMBL" id="LFZN01000299">
    <property type="protein sequence ID" value="KXS94325.1"/>
    <property type="molecule type" value="Genomic_DNA"/>
</dbReference>
<dbReference type="AlphaFoldDB" id="A0A139GVU1"/>
<sequence length="232" mass="26880">MAFRTLAHTQMQRPPSTFACFVGKCKPSPEQRLAYSHWTIKKSFFLQLDGAMNARWHAPRALPPPEQPGNPLFDILTICLNTLDDLCTSHHQSSQQDEELLGPEYDHIRRTKFGMRTTISVVNNFWTDETFSGLGLYDFFTWVQRNMYVNENQSHPRSPSDCWAAWLSQSGVRISCSSDMARQQREWKQEGDRDTLECMTEAEGLEGIMPASVRRYWWSLVWVLSEVDPLNQ</sequence>
<reference evidence="1 2" key="1">
    <citation type="submission" date="2015-07" db="EMBL/GenBank/DDBJ databases">
        <title>Comparative genomics of the Sigatoka disease complex on banana suggests a link between parallel evolutionary changes in Pseudocercospora fijiensis and Pseudocercospora eumusae and increased virulence on the banana host.</title>
        <authorList>
            <person name="Chang T.-C."/>
            <person name="Salvucci A."/>
            <person name="Crous P.W."/>
            <person name="Stergiopoulos I."/>
        </authorList>
    </citation>
    <scope>NUCLEOTIDE SEQUENCE [LARGE SCALE GENOMIC DNA]</scope>
    <source>
        <strain evidence="1 2">CBS 114824</strain>
    </source>
</reference>
<dbReference type="Proteomes" id="UP000070133">
    <property type="component" value="Unassembled WGS sequence"/>
</dbReference>
<organism evidence="1 2">
    <name type="scientific">Pseudocercospora eumusae</name>
    <dbReference type="NCBI Taxonomy" id="321146"/>
    <lineage>
        <taxon>Eukaryota</taxon>
        <taxon>Fungi</taxon>
        <taxon>Dikarya</taxon>
        <taxon>Ascomycota</taxon>
        <taxon>Pezizomycotina</taxon>
        <taxon>Dothideomycetes</taxon>
        <taxon>Dothideomycetidae</taxon>
        <taxon>Mycosphaerellales</taxon>
        <taxon>Mycosphaerellaceae</taxon>
        <taxon>Pseudocercospora</taxon>
    </lineage>
</organism>
<proteinExistence type="predicted"/>
<name>A0A139GVU1_9PEZI</name>
<accession>A0A139GVU1</accession>